<dbReference type="Pfam" id="PF00497">
    <property type="entry name" value="SBP_bac_3"/>
    <property type="match status" value="1"/>
</dbReference>
<dbReference type="InterPro" id="IPR006311">
    <property type="entry name" value="TAT_signal"/>
</dbReference>
<keyword evidence="6" id="KW-1185">Reference proteome</keyword>
<proteinExistence type="predicted"/>
<dbReference type="NCBIfam" id="NF007029">
    <property type="entry name" value="PRK09495.1"/>
    <property type="match status" value="1"/>
</dbReference>
<evidence type="ECO:0000256" key="1">
    <source>
        <dbReference type="ARBA" id="ARBA00022729"/>
    </source>
</evidence>
<feature type="domain" description="Ionotropic glutamate receptor C-terminal" evidence="4">
    <location>
        <begin position="27"/>
        <end position="245"/>
    </location>
</feature>
<feature type="chain" id="PRO_5047171320" evidence="2">
    <location>
        <begin position="24"/>
        <end position="252"/>
    </location>
</feature>
<evidence type="ECO:0000259" key="3">
    <source>
        <dbReference type="SMART" id="SM00062"/>
    </source>
</evidence>
<dbReference type="NCBIfam" id="TIGR01409">
    <property type="entry name" value="TAT_signal_seq"/>
    <property type="match status" value="1"/>
</dbReference>
<gene>
    <name evidence="5" type="primary">glnH</name>
    <name evidence="5" type="ORF">I5589_21330</name>
</gene>
<evidence type="ECO:0000313" key="5">
    <source>
        <dbReference type="EMBL" id="MBJ9689620.1"/>
    </source>
</evidence>
<evidence type="ECO:0000259" key="4">
    <source>
        <dbReference type="SMART" id="SM00079"/>
    </source>
</evidence>
<dbReference type="RefSeq" id="WP_200092047.1">
    <property type="nucleotide sequence ID" value="NZ_JADVKH010000055.1"/>
</dbReference>
<dbReference type="InterPro" id="IPR044132">
    <property type="entry name" value="PBP2_GlnH"/>
</dbReference>
<feature type="signal peptide" evidence="2">
    <location>
        <begin position="1"/>
        <end position="23"/>
    </location>
</feature>
<dbReference type="CDD" id="cd00994">
    <property type="entry name" value="PBP2_GlnH"/>
    <property type="match status" value="1"/>
</dbReference>
<dbReference type="SUPFAM" id="SSF53850">
    <property type="entry name" value="Periplasmic binding protein-like II"/>
    <property type="match status" value="1"/>
</dbReference>
<protein>
    <submittedName>
        <fullName evidence="5">Glutamine ABC transporter substrate-binding protein GlnH</fullName>
    </submittedName>
</protein>
<dbReference type="Proteomes" id="UP000808215">
    <property type="component" value="Unassembled WGS sequence"/>
</dbReference>
<dbReference type="PROSITE" id="PS51318">
    <property type="entry name" value="TAT"/>
    <property type="match status" value="1"/>
</dbReference>
<dbReference type="EMBL" id="JADVKH010000055">
    <property type="protein sequence ID" value="MBJ9689620.1"/>
    <property type="molecule type" value="Genomic_DNA"/>
</dbReference>
<dbReference type="PANTHER" id="PTHR35936">
    <property type="entry name" value="MEMBRANE-BOUND LYTIC MUREIN TRANSGLYCOSYLASE F"/>
    <property type="match status" value="1"/>
</dbReference>
<dbReference type="InterPro" id="IPR019546">
    <property type="entry name" value="TAT_signal_bac_arc"/>
</dbReference>
<keyword evidence="1 2" id="KW-0732">Signal</keyword>
<evidence type="ECO:0000313" key="6">
    <source>
        <dbReference type="Proteomes" id="UP000808215"/>
    </source>
</evidence>
<sequence length="252" mass="27396">MSRRSFLKAVAVAAALGASIARADTKTLVVGTDTSFMPFEFKQGDKYVGFDLDLWAEIAKDQGWKYTIQPMDFAGLIPALQTQNIDVALSGMTIKEERKKAIDFSAPYYDSGLAAMVQTGNTSIKSIDDLNGKVIAAKTGTATIDWIEAHLKPKEIRQFPNIDQAYLALEAGRVDAAMHDTPNVLFFVNNEGKGKVKVAGQPVSGDQYGIGFPKGSALVPKVNASPVKIKADGRYALIYKKWFGAEPPKMWA</sequence>
<dbReference type="SMART" id="SM00062">
    <property type="entry name" value="PBPb"/>
    <property type="match status" value="1"/>
</dbReference>
<organism evidence="5 6">
    <name type="scientific">Burkholderia vietnamiensis</name>
    <dbReference type="NCBI Taxonomy" id="60552"/>
    <lineage>
        <taxon>Bacteria</taxon>
        <taxon>Pseudomonadati</taxon>
        <taxon>Pseudomonadota</taxon>
        <taxon>Betaproteobacteria</taxon>
        <taxon>Burkholderiales</taxon>
        <taxon>Burkholderiaceae</taxon>
        <taxon>Burkholderia</taxon>
        <taxon>Burkholderia cepacia complex</taxon>
    </lineage>
</organism>
<comment type="caution">
    <text evidence="5">The sequence shown here is derived from an EMBL/GenBank/DDBJ whole genome shotgun (WGS) entry which is preliminary data.</text>
</comment>
<feature type="domain" description="Solute-binding protein family 3/N-terminal" evidence="3">
    <location>
        <begin position="27"/>
        <end position="246"/>
    </location>
</feature>
<dbReference type="Gene3D" id="3.40.190.10">
    <property type="entry name" value="Periplasmic binding protein-like II"/>
    <property type="match status" value="2"/>
</dbReference>
<name>A0ABS1AZQ1_BURVI</name>
<dbReference type="SMART" id="SM00079">
    <property type="entry name" value="PBPe"/>
    <property type="match status" value="1"/>
</dbReference>
<evidence type="ECO:0000256" key="2">
    <source>
        <dbReference type="SAM" id="SignalP"/>
    </source>
</evidence>
<dbReference type="PANTHER" id="PTHR35936:SF38">
    <property type="entry name" value="GLUTAMINE-BINDING PERIPLASMIC PROTEIN"/>
    <property type="match status" value="1"/>
</dbReference>
<accession>A0ABS1AZQ1</accession>
<dbReference type="InterPro" id="IPR001320">
    <property type="entry name" value="Iontro_rcpt_C"/>
</dbReference>
<reference evidence="5 6" key="1">
    <citation type="submission" date="2020-11" db="EMBL/GenBank/DDBJ databases">
        <title>Enhanced detection system for hospital associated transmission using whole genome sequencing surveillance.</title>
        <authorList>
            <person name="Harrison L.H."/>
            <person name="Van Tyne D."/>
            <person name="Marsh J.W."/>
            <person name="Griffith M.P."/>
            <person name="Snyder D.J."/>
            <person name="Cooper V.S."/>
            <person name="Mustapha M."/>
        </authorList>
    </citation>
    <scope>NUCLEOTIDE SEQUENCE [LARGE SCALE GENOMIC DNA]</scope>
    <source>
        <strain evidence="5 6">BC00020</strain>
    </source>
</reference>
<dbReference type="InterPro" id="IPR001638">
    <property type="entry name" value="Solute-binding_3/MltF_N"/>
</dbReference>